<dbReference type="Proteomes" id="UP000009874">
    <property type="component" value="Unassembled WGS sequence"/>
</dbReference>
<feature type="transmembrane region" description="Helical" evidence="1">
    <location>
        <begin position="105"/>
        <end position="132"/>
    </location>
</feature>
<keyword evidence="1" id="KW-0472">Membrane</keyword>
<feature type="transmembrane region" description="Helical" evidence="1">
    <location>
        <begin position="144"/>
        <end position="163"/>
    </location>
</feature>
<keyword evidence="1" id="KW-1133">Transmembrane helix</keyword>
<accession>K9E5F2</accession>
<feature type="transmembrane region" description="Helical" evidence="1">
    <location>
        <begin position="62"/>
        <end position="84"/>
    </location>
</feature>
<dbReference type="OrthoDB" id="5951044at2"/>
<evidence type="ECO:0000313" key="3">
    <source>
        <dbReference type="Proteomes" id="UP000009874"/>
    </source>
</evidence>
<dbReference type="PATRIC" id="fig|883126.3.peg.297"/>
<evidence type="ECO:0008006" key="4">
    <source>
        <dbReference type="Google" id="ProtNLM"/>
    </source>
</evidence>
<gene>
    <name evidence="2" type="ORF">HMPREF9710_00297</name>
</gene>
<dbReference type="HOGENOM" id="CLU_086622_5_0_4"/>
<keyword evidence="3" id="KW-1185">Reference proteome</keyword>
<name>K9E5F2_9BURK</name>
<feature type="transmembrane region" description="Helical" evidence="1">
    <location>
        <begin position="221"/>
        <end position="241"/>
    </location>
</feature>
<dbReference type="Pfam" id="PF12730">
    <property type="entry name" value="ABC2_membrane_4"/>
    <property type="match status" value="1"/>
</dbReference>
<reference evidence="2 3" key="1">
    <citation type="submission" date="2012-09" db="EMBL/GenBank/DDBJ databases">
        <title>The Genome Sequence of Massilia timonae CCUG 45783.</title>
        <authorList>
            <consortium name="The Broad Institute Genome Sequencing Platform"/>
            <person name="Earl A."/>
            <person name="Ward D."/>
            <person name="Feldgarden M."/>
            <person name="Gevers D."/>
            <person name="Huys G."/>
            <person name="Walker B."/>
            <person name="Young S.K."/>
            <person name="Zeng Q."/>
            <person name="Gargeya S."/>
            <person name="Fitzgerald M."/>
            <person name="Haas B."/>
            <person name="Abouelleil A."/>
            <person name="Alvarado L."/>
            <person name="Arachchi H.M."/>
            <person name="Berlin A.M."/>
            <person name="Chapman S.B."/>
            <person name="Goldberg J."/>
            <person name="Griggs A."/>
            <person name="Gujja S."/>
            <person name="Hansen M."/>
            <person name="Howarth C."/>
            <person name="Imamovic A."/>
            <person name="Larimer J."/>
            <person name="McCowen C."/>
            <person name="Montmayeur A."/>
            <person name="Murphy C."/>
            <person name="Neiman D."/>
            <person name="Pearson M."/>
            <person name="Priest M."/>
            <person name="Roberts A."/>
            <person name="Saif S."/>
            <person name="Shea T."/>
            <person name="Sisk P."/>
            <person name="Sykes S."/>
            <person name="Wortman J."/>
            <person name="Nusbaum C."/>
            <person name="Birren B."/>
        </authorList>
    </citation>
    <scope>NUCLEOTIDE SEQUENCE [LARGE SCALE GENOMIC DNA]</scope>
    <source>
        <strain evidence="2 3">CCUG 45783</strain>
    </source>
</reference>
<protein>
    <recommendedName>
        <fullName evidence="4">MutG family lantibiotic protection ABC transporter permease subunit</fullName>
    </recommendedName>
</protein>
<keyword evidence="1" id="KW-0812">Transmembrane</keyword>
<proteinExistence type="predicted"/>
<evidence type="ECO:0000256" key="1">
    <source>
        <dbReference type="SAM" id="Phobius"/>
    </source>
</evidence>
<dbReference type="EMBL" id="AGZI01000004">
    <property type="protein sequence ID" value="EKU84565.1"/>
    <property type="molecule type" value="Genomic_DNA"/>
</dbReference>
<dbReference type="CDD" id="cd21809">
    <property type="entry name" value="ABC-2_lan_permease-like"/>
    <property type="match status" value="1"/>
</dbReference>
<sequence>MLAMLLTLFRLEILKARRSLALMVMLACPLMVVLLNTGMLLRQAGWDGISPAAWSSFWMGNRALWCYFMLPLYLALCTALVNGAEHRQHGWRLMLTLPVSARQLYVAKLLLALAMLAIAHCSLLLLATGAAALLSDGNVLVQPAWSMAGALLAALLASLPILVLQHSLSWASQNIVLPLAVGVCATMGIIQLGSSEYWRLFPWSYPIMASNGGDLELRDTALTFGLSGGVALFALSVWWAGRRRQPA</sequence>
<dbReference type="eggNOG" id="COG4200">
    <property type="taxonomic scope" value="Bacteria"/>
</dbReference>
<evidence type="ECO:0000313" key="2">
    <source>
        <dbReference type="EMBL" id="EKU84565.1"/>
    </source>
</evidence>
<dbReference type="AlphaFoldDB" id="K9E5F2"/>
<feature type="transmembrane region" description="Helical" evidence="1">
    <location>
        <begin position="175"/>
        <end position="194"/>
    </location>
</feature>
<feature type="transmembrane region" description="Helical" evidence="1">
    <location>
        <begin position="20"/>
        <end position="42"/>
    </location>
</feature>
<comment type="caution">
    <text evidence="2">The sequence shown here is derived from an EMBL/GenBank/DDBJ whole genome shotgun (WGS) entry which is preliminary data.</text>
</comment>
<organism evidence="2 3">
    <name type="scientific">Massilia timonae CCUG 45783</name>
    <dbReference type="NCBI Taxonomy" id="883126"/>
    <lineage>
        <taxon>Bacteria</taxon>
        <taxon>Pseudomonadati</taxon>
        <taxon>Pseudomonadota</taxon>
        <taxon>Betaproteobacteria</taxon>
        <taxon>Burkholderiales</taxon>
        <taxon>Oxalobacteraceae</taxon>
        <taxon>Telluria group</taxon>
        <taxon>Massilia</taxon>
    </lineage>
</organism>